<dbReference type="InterPro" id="IPR001810">
    <property type="entry name" value="F-box_dom"/>
</dbReference>
<protein>
    <submittedName>
        <fullName evidence="8">F-box domain-containing protein</fullName>
    </submittedName>
</protein>
<dbReference type="WBParaSite" id="maker-uti_cns_0002758-snap-gene-0.14-mRNA-1">
    <property type="protein sequence ID" value="maker-uti_cns_0002758-snap-gene-0.14-mRNA-1"/>
    <property type="gene ID" value="maker-uti_cns_0002758-snap-gene-0.14"/>
</dbReference>
<evidence type="ECO:0000256" key="5">
    <source>
        <dbReference type="SAM" id="MobiDB-lite"/>
    </source>
</evidence>
<feature type="domain" description="F-box" evidence="6">
    <location>
        <begin position="335"/>
        <end position="381"/>
    </location>
</feature>
<dbReference type="InterPro" id="IPR015943">
    <property type="entry name" value="WD40/YVTN_repeat-like_dom_sf"/>
</dbReference>
<evidence type="ECO:0000256" key="1">
    <source>
        <dbReference type="ARBA" id="ARBA00022574"/>
    </source>
</evidence>
<dbReference type="Pfam" id="PF12937">
    <property type="entry name" value="F-box-like"/>
    <property type="match status" value="1"/>
</dbReference>
<dbReference type="InterPro" id="IPR001680">
    <property type="entry name" value="WD40_rpt"/>
</dbReference>
<dbReference type="PROSITE" id="PS50294">
    <property type="entry name" value="WD_REPEATS_REGION"/>
    <property type="match status" value="2"/>
</dbReference>
<sequence length="641" mass="70872">PVFHRDFRNCVRLRYPSAGRRRDFKPYRPPPPGRSKKTRPRRRISLITEAAAAAAAAEIAATAAAAGTEASTADDESEADEQRQRQEEQLGLGRAIPELLVTNNSPLPLSPVASSGLMEEQDEEWASGEELEKASEVAEGDDEQPWFEDDVDDIDDANSQFDSSAARELLAELLDDIIPQGTGEDDDLSAANSLAASVAFEAVQSAIDEVCGRSGGSSAVSPAVRSFAVSAAASASTANSAAAAAASAATASSAGRSRPASVSFAASREESGGGGADRAGPTLKEFGVQLDRIWGWIGTWPEFERINLLSELVTVCSQQLIAYLADCIMQRIHDCTDIGILPDRTLLKIFSLLPVRDLLSCAQVSRHWWVLASHESIWLRRCEQIGFENGLLNLAGVLRQRLGLQHIDWKLTYGELERMLRQARQSLPLPRHLTHNAAVDGEAKAKRREQQQQLDGVSVLERIHREYADRRPLMKPILGRLKQFQDSEDVALDIRPRLVEATDLTEKSESKERLIYKKDLEKLGQRGAFVGDILPILQCRLLQGHLDAVQCLQFDERRLVTGSRDMSVRIWDVRSGRSIRKLYGHKGGVTCLHMRDNVLATGSWDMSVMLWSLEPDFRRLRMLTDHEDSVCYVHILPGSRN</sequence>
<dbReference type="AlphaFoldDB" id="A0A1I8GRM3"/>
<feature type="compositionally biased region" description="Acidic residues" evidence="5">
    <location>
        <begin position="119"/>
        <end position="129"/>
    </location>
</feature>
<proteinExistence type="predicted"/>
<dbReference type="SUPFAM" id="SSF50978">
    <property type="entry name" value="WD40 repeat-like"/>
    <property type="match status" value="1"/>
</dbReference>
<keyword evidence="7" id="KW-1185">Reference proteome</keyword>
<dbReference type="SMART" id="SM00320">
    <property type="entry name" value="WD40"/>
    <property type="match status" value="2"/>
</dbReference>
<dbReference type="Proteomes" id="UP000095280">
    <property type="component" value="Unplaced"/>
</dbReference>
<evidence type="ECO:0000313" key="8">
    <source>
        <dbReference type="WBParaSite" id="maker-uti_cns_0002758-snap-gene-0.14-mRNA-1"/>
    </source>
</evidence>
<dbReference type="InterPro" id="IPR036047">
    <property type="entry name" value="F-box-like_dom_sf"/>
</dbReference>
<accession>A0A1I8GRM3</accession>
<name>A0A1I8GRM3_9PLAT</name>
<feature type="repeat" description="WD" evidence="4">
    <location>
        <begin position="542"/>
        <end position="581"/>
    </location>
</feature>
<dbReference type="SUPFAM" id="SSF81383">
    <property type="entry name" value="F-box domain"/>
    <property type="match status" value="1"/>
</dbReference>
<evidence type="ECO:0000256" key="4">
    <source>
        <dbReference type="PROSITE-ProRule" id="PRU00221"/>
    </source>
</evidence>
<dbReference type="PROSITE" id="PS00678">
    <property type="entry name" value="WD_REPEATS_1"/>
    <property type="match status" value="1"/>
</dbReference>
<evidence type="ECO:0000259" key="6">
    <source>
        <dbReference type="PROSITE" id="PS50181"/>
    </source>
</evidence>
<feature type="compositionally biased region" description="Basic residues" evidence="5">
    <location>
        <begin position="34"/>
        <end position="44"/>
    </location>
</feature>
<evidence type="ECO:0000256" key="2">
    <source>
        <dbReference type="ARBA" id="ARBA00022737"/>
    </source>
</evidence>
<dbReference type="InterPro" id="IPR036322">
    <property type="entry name" value="WD40_repeat_dom_sf"/>
</dbReference>
<dbReference type="PANTHER" id="PTHR19872">
    <property type="entry name" value="UBIQUITIN LIGASE SPECIFICITY FACTOR/HREP PROTEIN"/>
    <property type="match status" value="1"/>
</dbReference>
<evidence type="ECO:0000313" key="7">
    <source>
        <dbReference type="Proteomes" id="UP000095280"/>
    </source>
</evidence>
<feature type="repeat" description="WD" evidence="4">
    <location>
        <begin position="582"/>
        <end position="614"/>
    </location>
</feature>
<dbReference type="Gene3D" id="1.20.1280.50">
    <property type="match status" value="1"/>
</dbReference>
<dbReference type="Pfam" id="PF00400">
    <property type="entry name" value="WD40"/>
    <property type="match status" value="2"/>
</dbReference>
<dbReference type="PROSITE" id="PS50181">
    <property type="entry name" value="FBOX"/>
    <property type="match status" value="1"/>
</dbReference>
<dbReference type="PROSITE" id="PS50082">
    <property type="entry name" value="WD_REPEATS_2"/>
    <property type="match status" value="2"/>
</dbReference>
<feature type="region of interest" description="Disordered" evidence="5">
    <location>
        <begin position="110"/>
        <end position="146"/>
    </location>
</feature>
<reference evidence="8" key="1">
    <citation type="submission" date="2016-11" db="UniProtKB">
        <authorList>
            <consortium name="WormBaseParasite"/>
        </authorList>
    </citation>
    <scope>IDENTIFICATION</scope>
</reference>
<evidence type="ECO:0000256" key="3">
    <source>
        <dbReference type="ARBA" id="ARBA00022786"/>
    </source>
</evidence>
<dbReference type="SMART" id="SM00256">
    <property type="entry name" value="FBOX"/>
    <property type="match status" value="1"/>
</dbReference>
<keyword evidence="3" id="KW-0833">Ubl conjugation pathway</keyword>
<dbReference type="Gene3D" id="2.130.10.10">
    <property type="entry name" value="YVTN repeat-like/Quinoprotein amine dehydrogenase"/>
    <property type="match status" value="1"/>
</dbReference>
<dbReference type="PANTHER" id="PTHR19872:SF9">
    <property type="entry name" value="UBIQUITIN-BINDING SDF UBIQUITIN LIGASE COMPLEX SUBUNIT"/>
    <property type="match status" value="1"/>
</dbReference>
<dbReference type="InterPro" id="IPR051075">
    <property type="entry name" value="SCF_subunit_WD-repeat"/>
</dbReference>
<dbReference type="InterPro" id="IPR019775">
    <property type="entry name" value="WD40_repeat_CS"/>
</dbReference>
<feature type="region of interest" description="Disordered" evidence="5">
    <location>
        <begin position="18"/>
        <end position="88"/>
    </location>
</feature>
<keyword evidence="2" id="KW-0677">Repeat</keyword>
<keyword evidence="1 4" id="KW-0853">WD repeat</keyword>
<feature type="compositionally biased region" description="Low complexity" evidence="5">
    <location>
        <begin position="48"/>
        <end position="71"/>
    </location>
</feature>
<organism evidence="7 8">
    <name type="scientific">Macrostomum lignano</name>
    <dbReference type="NCBI Taxonomy" id="282301"/>
    <lineage>
        <taxon>Eukaryota</taxon>
        <taxon>Metazoa</taxon>
        <taxon>Spiralia</taxon>
        <taxon>Lophotrochozoa</taxon>
        <taxon>Platyhelminthes</taxon>
        <taxon>Rhabditophora</taxon>
        <taxon>Macrostomorpha</taxon>
        <taxon>Macrostomida</taxon>
        <taxon>Macrostomidae</taxon>
        <taxon>Macrostomum</taxon>
    </lineage>
</organism>